<dbReference type="AlphaFoldDB" id="A0AAW9QU30"/>
<dbReference type="EMBL" id="JBAFSM010000035">
    <property type="protein sequence ID" value="MEG3438790.1"/>
    <property type="molecule type" value="Genomic_DNA"/>
</dbReference>
<accession>A0AAW9QU30</accession>
<dbReference type="Proteomes" id="UP001328733">
    <property type="component" value="Unassembled WGS sequence"/>
</dbReference>
<proteinExistence type="predicted"/>
<evidence type="ECO:0000313" key="1">
    <source>
        <dbReference type="EMBL" id="MEG3438790.1"/>
    </source>
</evidence>
<dbReference type="RefSeq" id="WP_332866273.1">
    <property type="nucleotide sequence ID" value="NZ_JBAFSM010000035.1"/>
</dbReference>
<keyword evidence="2" id="KW-1185">Reference proteome</keyword>
<organism evidence="1 2">
    <name type="scientific">Pannus brasiliensis CCIBt3594</name>
    <dbReference type="NCBI Taxonomy" id="1427578"/>
    <lineage>
        <taxon>Bacteria</taxon>
        <taxon>Bacillati</taxon>
        <taxon>Cyanobacteriota</taxon>
        <taxon>Cyanophyceae</taxon>
        <taxon>Oscillatoriophycideae</taxon>
        <taxon>Chroococcales</taxon>
        <taxon>Microcystaceae</taxon>
        <taxon>Pannus</taxon>
    </lineage>
</organism>
<gene>
    <name evidence="1" type="ORF">V0288_16810</name>
</gene>
<sequence>MVRTPTKPLTLEEFLQLPETEPAKRGLTINYDVEDFQADIKTLQSLGLP</sequence>
<comment type="caution">
    <text evidence="1">The sequence shown here is derived from an EMBL/GenBank/DDBJ whole genome shotgun (WGS) entry which is preliminary data.</text>
</comment>
<protein>
    <submittedName>
        <fullName evidence="1">Uncharacterized protein</fullName>
    </submittedName>
</protein>
<evidence type="ECO:0000313" key="2">
    <source>
        <dbReference type="Proteomes" id="UP001328733"/>
    </source>
</evidence>
<name>A0AAW9QU30_9CHRO</name>
<reference evidence="1 2" key="1">
    <citation type="submission" date="2024-01" db="EMBL/GenBank/DDBJ databases">
        <title>Genomic insights into the taxonomy and metabolism of the cyanobacterium Pannus brasiliensis CCIBt3594.</title>
        <authorList>
            <person name="Machado M."/>
            <person name="Botero N.B."/>
            <person name="Andreote A.P.D."/>
            <person name="Feitosa A.M.T."/>
            <person name="Popin R."/>
            <person name="Sivonen K."/>
            <person name="Fiore M.F."/>
        </authorList>
    </citation>
    <scope>NUCLEOTIDE SEQUENCE [LARGE SCALE GENOMIC DNA]</scope>
    <source>
        <strain evidence="1 2">CCIBt3594</strain>
    </source>
</reference>